<proteinExistence type="predicted"/>
<evidence type="ECO:0000256" key="2">
    <source>
        <dbReference type="SAM" id="Phobius"/>
    </source>
</evidence>
<organism evidence="3 4">
    <name type="scientific">Elizabethkingia anophelis</name>
    <dbReference type="NCBI Taxonomy" id="1117645"/>
    <lineage>
        <taxon>Bacteria</taxon>
        <taxon>Pseudomonadati</taxon>
        <taxon>Bacteroidota</taxon>
        <taxon>Flavobacteriia</taxon>
        <taxon>Flavobacteriales</taxon>
        <taxon>Weeksellaceae</taxon>
        <taxon>Elizabethkingia</taxon>
    </lineage>
</organism>
<dbReference type="RefSeq" id="WP_115172719.1">
    <property type="nucleotide sequence ID" value="NZ_UFYD01000003.1"/>
</dbReference>
<keyword evidence="2" id="KW-1133">Transmembrane helix</keyword>
<feature type="coiled-coil region" evidence="1">
    <location>
        <begin position="188"/>
        <end position="215"/>
    </location>
</feature>
<dbReference type="EMBL" id="UFYD01000003">
    <property type="protein sequence ID" value="STF08893.1"/>
    <property type="molecule type" value="Genomic_DNA"/>
</dbReference>
<dbReference type="Proteomes" id="UP000254876">
    <property type="component" value="Unassembled WGS sequence"/>
</dbReference>
<comment type="caution">
    <text evidence="3">The sequence shown here is derived from an EMBL/GenBank/DDBJ whole genome shotgun (WGS) entry which is preliminary data.</text>
</comment>
<feature type="transmembrane region" description="Helical" evidence="2">
    <location>
        <begin position="151"/>
        <end position="173"/>
    </location>
</feature>
<evidence type="ECO:0000256" key="1">
    <source>
        <dbReference type="SAM" id="Coils"/>
    </source>
</evidence>
<evidence type="ECO:0000313" key="4">
    <source>
        <dbReference type="Proteomes" id="UP000254876"/>
    </source>
</evidence>
<sequence length="312" mass="36216">MFDEKIKTFISYLVNKKGYPLESILTNTELKIEARKIFIDLAIINNDKYLCAFDFKVSNSKIAFNFSKIHRITNSEVLDFPYFLVFFQEKDNGNDLEFKIFIETKNVLKPIPLDEFPHYKTLLAKANADEKIEQIHIKEDEIKVQKDKKNILRGTAISSLLSMLIASLAIFFLTKNTKSDLFTKDLDKDSLSILISNQEKKIEKINKDLENLAIQYKTSDSSSSDIERKKIDNRVSKLENLFDENPMKIVRMQEMTNQIKLLEKENQNLKEVTDIKITNMNNRIDNLSIWTSGLLFAIFSSIIGFAINAFRK</sequence>
<evidence type="ECO:0000313" key="3">
    <source>
        <dbReference type="EMBL" id="STF08893.1"/>
    </source>
</evidence>
<feature type="transmembrane region" description="Helical" evidence="2">
    <location>
        <begin position="289"/>
        <end position="310"/>
    </location>
</feature>
<keyword evidence="2" id="KW-0472">Membrane</keyword>
<gene>
    <name evidence="3" type="ORF">NCTC10588_04109</name>
</gene>
<accession>A0A7Z7LZX2</accession>
<name>A0A7Z7LZX2_9FLAO</name>
<dbReference type="AlphaFoldDB" id="A0A7Z7LZX2"/>
<keyword evidence="1" id="KW-0175">Coiled coil</keyword>
<protein>
    <submittedName>
        <fullName evidence="3">Uncharacterized protein</fullName>
    </submittedName>
</protein>
<keyword evidence="2" id="KW-0812">Transmembrane</keyword>
<reference evidence="3 4" key="1">
    <citation type="submission" date="2018-06" db="EMBL/GenBank/DDBJ databases">
        <authorList>
            <consortium name="Pathogen Informatics"/>
            <person name="Doyle S."/>
        </authorList>
    </citation>
    <scope>NUCLEOTIDE SEQUENCE [LARGE SCALE GENOMIC DNA]</scope>
    <source>
        <strain evidence="3 4">NCTC10588</strain>
    </source>
</reference>